<organism evidence="2 3">
    <name type="scientific">Sedimenticola selenatireducens</name>
    <dbReference type="NCBI Taxonomy" id="191960"/>
    <lineage>
        <taxon>Bacteria</taxon>
        <taxon>Pseudomonadati</taxon>
        <taxon>Pseudomonadota</taxon>
        <taxon>Gammaproteobacteria</taxon>
        <taxon>Chromatiales</taxon>
        <taxon>Sedimenticolaceae</taxon>
        <taxon>Sedimenticola</taxon>
    </lineage>
</organism>
<keyword evidence="3" id="KW-1185">Reference proteome</keyword>
<dbReference type="PROSITE" id="PS51257">
    <property type="entry name" value="PROKAR_LIPOPROTEIN"/>
    <property type="match status" value="1"/>
</dbReference>
<proteinExistence type="predicted"/>
<accession>A0A558DNR6</accession>
<reference evidence="2 3" key="1">
    <citation type="submission" date="2019-07" db="EMBL/GenBank/DDBJ databases">
        <title>The pathways for chlorine oxyanion respiration interact through the shared metabolite chlorate.</title>
        <authorList>
            <person name="Barnum T.P."/>
            <person name="Cheng Y."/>
            <person name="Hill K.A."/>
            <person name="Lucas L.N."/>
            <person name="Carlson H.K."/>
            <person name="Coates J.D."/>
        </authorList>
    </citation>
    <scope>NUCLEOTIDE SEQUENCE [LARGE SCALE GENOMIC DNA]</scope>
    <source>
        <strain evidence="2 3">BK-1</strain>
    </source>
</reference>
<dbReference type="EMBL" id="VMNH01000003">
    <property type="protein sequence ID" value="TVO78491.1"/>
    <property type="molecule type" value="Genomic_DNA"/>
</dbReference>
<dbReference type="OrthoDB" id="7062935at2"/>
<feature type="coiled-coil region" evidence="1">
    <location>
        <begin position="140"/>
        <end position="181"/>
    </location>
</feature>
<name>A0A558DNR6_9GAMM</name>
<dbReference type="AlphaFoldDB" id="A0A558DNR6"/>
<comment type="caution">
    <text evidence="2">The sequence shown here is derived from an EMBL/GenBank/DDBJ whole genome shotgun (WGS) entry which is preliminary data.</text>
</comment>
<dbReference type="Proteomes" id="UP000316649">
    <property type="component" value="Unassembled WGS sequence"/>
</dbReference>
<dbReference type="RefSeq" id="WP_144357337.1">
    <property type="nucleotide sequence ID" value="NZ_VMNH01000003.1"/>
</dbReference>
<protein>
    <submittedName>
        <fullName evidence="2">Uncharacterized protein</fullName>
    </submittedName>
</protein>
<sequence>MKYLVPLLFLGLLMGCQQQPIRSSSPAVADTVIVAEDLQSLIDFSMRFQSYELAGQHVLCAELRQSYEQSGNRWTGWYLATAITQVDGCGEPKEAIDWIKNMLEQHFVSNEVSWLAHYQIRLLQYQQHQQQQLIEAATSQKKLQRRLTQMEKINTILESQLQDLKRIETSINRRLDEKQETH</sequence>
<keyword evidence="1" id="KW-0175">Coiled coil</keyword>
<evidence type="ECO:0000256" key="1">
    <source>
        <dbReference type="SAM" id="Coils"/>
    </source>
</evidence>
<gene>
    <name evidence="2" type="ORF">FHP88_02170</name>
</gene>
<evidence type="ECO:0000313" key="3">
    <source>
        <dbReference type="Proteomes" id="UP000316649"/>
    </source>
</evidence>
<evidence type="ECO:0000313" key="2">
    <source>
        <dbReference type="EMBL" id="TVO78491.1"/>
    </source>
</evidence>